<dbReference type="AlphaFoldDB" id="V5NL39"/>
<dbReference type="HOGENOM" id="CLU_2990518_0_0_7"/>
<organism evidence="1 2">
    <name type="scientific">Helicobacter pylori BM012S</name>
    <dbReference type="NCBI Taxonomy" id="1407463"/>
    <lineage>
        <taxon>Bacteria</taxon>
        <taxon>Pseudomonadati</taxon>
        <taxon>Campylobacterota</taxon>
        <taxon>Epsilonproteobacteria</taxon>
        <taxon>Campylobacterales</taxon>
        <taxon>Helicobacteraceae</taxon>
        <taxon>Helicobacter</taxon>
    </lineage>
</organism>
<dbReference type="Proteomes" id="UP000018543">
    <property type="component" value="Chromosome"/>
</dbReference>
<dbReference type="Gene3D" id="3.40.50.150">
    <property type="entry name" value="Vaccinia Virus protein VP39"/>
    <property type="match status" value="1"/>
</dbReference>
<evidence type="ECO:0000313" key="1">
    <source>
        <dbReference type="EMBL" id="AHA89305.1"/>
    </source>
</evidence>
<dbReference type="KEGG" id="hez:U064_0369"/>
<keyword evidence="1" id="KW-0808">Transferase</keyword>
<reference evidence="1 2" key="1">
    <citation type="journal article" date="2013" name="PLoS ONE">
        <title>Helicobacter pylori genomic microevolution during naturally occurring transmission between adults.</title>
        <authorList>
            <person name="Linz B."/>
            <person name="Windsor H.M."/>
            <person name="Gajewski J.P."/>
            <person name="Hake C.M."/>
            <person name="Drautz D.I."/>
            <person name="Schuster S.C."/>
            <person name="Marshall B.J."/>
        </authorList>
    </citation>
    <scope>NUCLEOTIDE SEQUENCE [LARGE SCALE GENOMIC DNA]</scope>
    <source>
        <strain evidence="1 2">BM012S</strain>
    </source>
</reference>
<dbReference type="PROSITE" id="PS00092">
    <property type="entry name" value="N6_MTASE"/>
    <property type="match status" value="1"/>
</dbReference>
<dbReference type="GO" id="GO:0009007">
    <property type="term" value="F:site-specific DNA-methyltransferase (adenine-specific) activity"/>
    <property type="evidence" value="ECO:0007669"/>
    <property type="project" value="UniProtKB-EC"/>
</dbReference>
<dbReference type="InterPro" id="IPR029063">
    <property type="entry name" value="SAM-dependent_MTases_sf"/>
</dbReference>
<keyword evidence="1" id="KW-0489">Methyltransferase</keyword>
<dbReference type="SUPFAM" id="SSF53335">
    <property type="entry name" value="S-adenosyl-L-methionine-dependent methyltransferases"/>
    <property type="match status" value="1"/>
</dbReference>
<dbReference type="REBASE" id="72295">
    <property type="entry name" value="M.Hpy12SORF369P"/>
</dbReference>
<proteinExistence type="predicted"/>
<dbReference type="GO" id="GO:0032259">
    <property type="term" value="P:methylation"/>
    <property type="evidence" value="ECO:0007669"/>
    <property type="project" value="UniProtKB-KW"/>
</dbReference>
<dbReference type="EMBL" id="CP006889">
    <property type="protein sequence ID" value="AHA89305.1"/>
    <property type="molecule type" value="Genomic_DNA"/>
</dbReference>
<dbReference type="PATRIC" id="fig|1407463.3.peg.374"/>
<sequence length="57" mass="6520">MIQIHHANAFEIIKDFYQQNLKVDAIITDPPYNISVKNNFPTLKSAKRQGVDFGACR</sequence>
<dbReference type="InterPro" id="IPR002052">
    <property type="entry name" value="DNA_methylase_N6_adenine_CS"/>
</dbReference>
<dbReference type="GO" id="GO:0003676">
    <property type="term" value="F:nucleic acid binding"/>
    <property type="evidence" value="ECO:0007669"/>
    <property type="project" value="InterPro"/>
</dbReference>
<name>V5NL39_HELPX</name>
<accession>V5NL39</accession>
<dbReference type="EC" id="2.1.1.72" evidence="1"/>
<protein>
    <submittedName>
        <fullName evidence="1">Adenine-specific methyltransferase</fullName>
        <ecNumber evidence="1">2.1.1.72</ecNumber>
    </submittedName>
</protein>
<gene>
    <name evidence="1" type="ORF">U064_0369</name>
</gene>
<evidence type="ECO:0000313" key="2">
    <source>
        <dbReference type="Proteomes" id="UP000018543"/>
    </source>
</evidence>